<dbReference type="Gene3D" id="2.60.120.260">
    <property type="entry name" value="Galactose-binding domain-like"/>
    <property type="match status" value="1"/>
</dbReference>
<reference evidence="1 2" key="2">
    <citation type="submission" date="2018-05" db="EMBL/GenBank/DDBJ databases">
        <title>Algibacter marinivivus sp. nov., isolated from sample around a algae.</title>
        <authorList>
            <person name="Zhong X."/>
        </authorList>
    </citation>
    <scope>NUCLEOTIDE SEQUENCE [LARGE SCALE GENOMIC DNA]</scope>
    <source>
        <strain evidence="1 2">ZY111</strain>
    </source>
</reference>
<evidence type="ECO:0000313" key="1">
    <source>
        <dbReference type="EMBL" id="PWH82332.1"/>
    </source>
</evidence>
<dbReference type="AlphaFoldDB" id="A0A2U2X3H5"/>
<dbReference type="Proteomes" id="UP000245375">
    <property type="component" value="Unassembled WGS sequence"/>
</dbReference>
<dbReference type="RefSeq" id="WP_109352699.1">
    <property type="nucleotide sequence ID" value="NZ_QFRI01000002.1"/>
</dbReference>
<keyword evidence="2" id="KW-1185">Reference proteome</keyword>
<name>A0A2U2X3H5_9FLAO</name>
<dbReference type="EMBL" id="QFRI01000002">
    <property type="protein sequence ID" value="PWH82332.1"/>
    <property type="molecule type" value="Genomic_DNA"/>
</dbReference>
<accession>A0A2U2X3H5</accession>
<proteinExistence type="predicted"/>
<reference evidence="2" key="1">
    <citation type="submission" date="2018-05" db="EMBL/GenBank/DDBJ databases">
        <title>Algibacter marinivivus sp. nov., isolated from sample around a algae.</title>
        <authorList>
            <person name="Lu D."/>
        </authorList>
    </citation>
    <scope>NUCLEOTIDE SEQUENCE [LARGE SCALE GENOMIC DNA]</scope>
    <source>
        <strain evidence="2">ZY111</strain>
    </source>
</reference>
<protein>
    <recommendedName>
        <fullName evidence="3">CBM6 domain-containing protein</fullName>
    </recommendedName>
</protein>
<evidence type="ECO:0008006" key="3">
    <source>
        <dbReference type="Google" id="ProtNLM"/>
    </source>
</evidence>
<sequence>MKYLLFLFFASGNLLFSQTIFINANDYNDSKNVTFGNPTGETDYGNYVIHNANPHIAQYQMVSYLFDVKLAGKYELWIKYAAGDATRKCRVNFARLEVIENTLSEYTGCWGMSCQTPFKITTKAHSLEIGTYEIIIEQPHMFPHISMIEVRYIP</sequence>
<comment type="caution">
    <text evidence="1">The sequence shown here is derived from an EMBL/GenBank/DDBJ whole genome shotgun (WGS) entry which is preliminary data.</text>
</comment>
<evidence type="ECO:0000313" key="2">
    <source>
        <dbReference type="Proteomes" id="UP000245375"/>
    </source>
</evidence>
<organism evidence="1 2">
    <name type="scientific">Algibacter marinivivus</name>
    <dbReference type="NCBI Taxonomy" id="2100723"/>
    <lineage>
        <taxon>Bacteria</taxon>
        <taxon>Pseudomonadati</taxon>
        <taxon>Bacteroidota</taxon>
        <taxon>Flavobacteriia</taxon>
        <taxon>Flavobacteriales</taxon>
        <taxon>Flavobacteriaceae</taxon>
        <taxon>Algibacter</taxon>
    </lineage>
</organism>
<gene>
    <name evidence="1" type="ORF">DIS18_08750</name>
</gene>